<evidence type="ECO:0000313" key="1">
    <source>
        <dbReference type="EMBL" id="KAJ6801494.1"/>
    </source>
</evidence>
<organism evidence="1 3">
    <name type="scientific">Iris pallida</name>
    <name type="common">Sweet iris</name>
    <dbReference type="NCBI Taxonomy" id="29817"/>
    <lineage>
        <taxon>Eukaryota</taxon>
        <taxon>Viridiplantae</taxon>
        <taxon>Streptophyta</taxon>
        <taxon>Embryophyta</taxon>
        <taxon>Tracheophyta</taxon>
        <taxon>Spermatophyta</taxon>
        <taxon>Magnoliopsida</taxon>
        <taxon>Liliopsida</taxon>
        <taxon>Asparagales</taxon>
        <taxon>Iridaceae</taxon>
        <taxon>Iridoideae</taxon>
        <taxon>Irideae</taxon>
        <taxon>Iris</taxon>
    </lineage>
</organism>
<reference evidence="1" key="2">
    <citation type="submission" date="2023-04" db="EMBL/GenBank/DDBJ databases">
        <authorList>
            <person name="Bruccoleri R.E."/>
            <person name="Oakeley E.J."/>
            <person name="Faust A.-M."/>
            <person name="Dessus-Babus S."/>
            <person name="Altorfer M."/>
            <person name="Burckhardt D."/>
            <person name="Oertli M."/>
            <person name="Naumann U."/>
            <person name="Petersen F."/>
            <person name="Wong J."/>
        </authorList>
    </citation>
    <scope>NUCLEOTIDE SEQUENCE</scope>
    <source>
        <strain evidence="1">GSM-AAB239-AS_SAM_17_03QT</strain>
        <tissue evidence="1">Leaf</tissue>
    </source>
</reference>
<protein>
    <submittedName>
        <fullName evidence="1">Basic proline-rich protein-like</fullName>
    </submittedName>
</protein>
<dbReference type="AlphaFoldDB" id="A0AAX6EBT2"/>
<reference evidence="1" key="1">
    <citation type="journal article" date="2023" name="GigaByte">
        <title>Genome assembly of the bearded iris, Iris pallida Lam.</title>
        <authorList>
            <person name="Bruccoleri R.E."/>
            <person name="Oakeley E.J."/>
            <person name="Faust A.M.E."/>
            <person name="Altorfer M."/>
            <person name="Dessus-Babus S."/>
            <person name="Burckhardt D."/>
            <person name="Oertli M."/>
            <person name="Naumann U."/>
            <person name="Petersen F."/>
            <person name="Wong J."/>
        </authorList>
    </citation>
    <scope>NUCLEOTIDE SEQUENCE</scope>
    <source>
        <strain evidence="1">GSM-AAB239-AS_SAM_17_03QT</strain>
    </source>
</reference>
<keyword evidence="3" id="KW-1185">Reference proteome</keyword>
<name>A0AAX6EBT2_IRIPA</name>
<evidence type="ECO:0000313" key="2">
    <source>
        <dbReference type="EMBL" id="KAJ6847577.1"/>
    </source>
</evidence>
<evidence type="ECO:0000313" key="3">
    <source>
        <dbReference type="Proteomes" id="UP001140949"/>
    </source>
</evidence>
<dbReference type="EMBL" id="JANAVB010005356">
    <property type="protein sequence ID" value="KAJ6847577.1"/>
    <property type="molecule type" value="Genomic_DNA"/>
</dbReference>
<gene>
    <name evidence="1" type="ORF">M6B38_198170</name>
    <name evidence="2" type="ORF">M6B38_277460</name>
</gene>
<accession>A0AAX6EBT2</accession>
<proteinExistence type="predicted"/>
<sequence length="49" mass="5507">MASVHRGCGHDGGVRRRKLIVQAVVENRRDGGAIRFDSLHPRARQRSEV</sequence>
<dbReference type="Proteomes" id="UP001140949">
    <property type="component" value="Unassembled WGS sequence"/>
</dbReference>
<dbReference type="EMBL" id="JANAVB010038018">
    <property type="protein sequence ID" value="KAJ6801494.1"/>
    <property type="molecule type" value="Genomic_DNA"/>
</dbReference>
<comment type="caution">
    <text evidence="1">The sequence shown here is derived from an EMBL/GenBank/DDBJ whole genome shotgun (WGS) entry which is preliminary data.</text>
</comment>